<dbReference type="EMBL" id="RCHS01004089">
    <property type="protein sequence ID" value="RMX37691.1"/>
    <property type="molecule type" value="Genomic_DNA"/>
</dbReference>
<evidence type="ECO:0000256" key="12">
    <source>
        <dbReference type="ARBA" id="ARBA00023242"/>
    </source>
</evidence>
<dbReference type="PANTHER" id="PTHR45718:SF8">
    <property type="entry name" value="GLIS FAMILY ZINC FINGER 2"/>
    <property type="match status" value="1"/>
</dbReference>
<dbReference type="OMA" id="RQNETHY"/>
<dbReference type="InterPro" id="IPR043359">
    <property type="entry name" value="GLI-like"/>
</dbReference>
<dbReference type="InterPro" id="IPR056436">
    <property type="entry name" value="Znf-C2H2_ZIC1-5/GLI1-3-like"/>
</dbReference>
<evidence type="ECO:0000256" key="8">
    <source>
        <dbReference type="ARBA" id="ARBA00022833"/>
    </source>
</evidence>
<dbReference type="PANTHER" id="PTHR45718">
    <property type="entry name" value="TRANSCRIPTIONAL ACTIVATOR CUBITUS INTERRUPTUS"/>
    <property type="match status" value="1"/>
</dbReference>
<dbReference type="Gene3D" id="3.30.160.60">
    <property type="entry name" value="Classic Zinc Finger"/>
    <property type="match status" value="5"/>
</dbReference>
<evidence type="ECO:0000259" key="14">
    <source>
        <dbReference type="PROSITE" id="PS50157"/>
    </source>
</evidence>
<dbReference type="FunFam" id="3.30.160.60:FF:000310">
    <property type="entry name" value="GLIS family zinc finger 2"/>
    <property type="match status" value="1"/>
</dbReference>
<keyword evidence="4" id="KW-0678">Repressor</keyword>
<dbReference type="OrthoDB" id="3214149at2759"/>
<keyword evidence="16" id="KW-1185">Reference proteome</keyword>
<dbReference type="GO" id="GO:0000981">
    <property type="term" value="F:DNA-binding transcription factor activity, RNA polymerase II-specific"/>
    <property type="evidence" value="ECO:0007669"/>
    <property type="project" value="TreeGrafter"/>
</dbReference>
<keyword evidence="8" id="KW-0862">Zinc</keyword>
<dbReference type="SUPFAM" id="SSF57667">
    <property type="entry name" value="beta-beta-alpha zinc fingers"/>
    <property type="match status" value="3"/>
</dbReference>
<proteinExistence type="inferred from homology"/>
<feature type="domain" description="C2H2-type" evidence="14">
    <location>
        <begin position="333"/>
        <end position="362"/>
    </location>
</feature>
<dbReference type="Pfam" id="PF00096">
    <property type="entry name" value="zf-C2H2"/>
    <property type="match status" value="3"/>
</dbReference>
<feature type="domain" description="C2H2-type" evidence="14">
    <location>
        <begin position="270"/>
        <end position="302"/>
    </location>
</feature>
<evidence type="ECO:0000313" key="16">
    <source>
        <dbReference type="Proteomes" id="UP000275408"/>
    </source>
</evidence>
<keyword evidence="10" id="KW-0238">DNA-binding</keyword>
<keyword evidence="12" id="KW-0539">Nucleus</keyword>
<dbReference type="GO" id="GO:0000978">
    <property type="term" value="F:RNA polymerase II cis-regulatory region sequence-specific DNA binding"/>
    <property type="evidence" value="ECO:0007669"/>
    <property type="project" value="TreeGrafter"/>
</dbReference>
<dbReference type="FunFam" id="3.30.160.60:FF:000357">
    <property type="entry name" value="GLIS family zinc finger 2"/>
    <property type="match status" value="1"/>
</dbReference>
<name>A0A3M6T8P0_POCDA</name>
<accession>A0A3M6T8P0</accession>
<evidence type="ECO:0000256" key="9">
    <source>
        <dbReference type="ARBA" id="ARBA00023015"/>
    </source>
</evidence>
<reference evidence="15 16" key="1">
    <citation type="journal article" date="2018" name="Sci. Rep.">
        <title>Comparative analysis of the Pocillopora damicornis genome highlights role of immune system in coral evolution.</title>
        <authorList>
            <person name="Cunning R."/>
            <person name="Bay R.A."/>
            <person name="Gillette P."/>
            <person name="Baker A.C."/>
            <person name="Traylor-Knowles N."/>
        </authorList>
    </citation>
    <scope>NUCLEOTIDE SEQUENCE [LARGE SCALE GENOMIC DNA]</scope>
    <source>
        <strain evidence="15">RSMAS</strain>
        <tissue evidence="15">Whole animal</tissue>
    </source>
</reference>
<evidence type="ECO:0000256" key="7">
    <source>
        <dbReference type="ARBA" id="ARBA00022771"/>
    </source>
</evidence>
<comment type="similarity">
    <text evidence="2">Belongs to the GLI C2H2-type zinc-finger protein family.</text>
</comment>
<dbReference type="Pfam" id="PF23561">
    <property type="entry name" value="zf-C2H2_15"/>
    <property type="match status" value="1"/>
</dbReference>
<evidence type="ECO:0000256" key="5">
    <source>
        <dbReference type="ARBA" id="ARBA00022723"/>
    </source>
</evidence>
<dbReference type="STRING" id="46731.A0A3M6T8P0"/>
<evidence type="ECO:0000256" key="3">
    <source>
        <dbReference type="ARBA" id="ARBA00022473"/>
    </source>
</evidence>
<evidence type="ECO:0000313" key="15">
    <source>
        <dbReference type="EMBL" id="RMX37691.1"/>
    </source>
</evidence>
<evidence type="ECO:0000256" key="11">
    <source>
        <dbReference type="ARBA" id="ARBA00023163"/>
    </source>
</evidence>
<evidence type="ECO:0000256" key="4">
    <source>
        <dbReference type="ARBA" id="ARBA00022491"/>
    </source>
</evidence>
<dbReference type="InterPro" id="IPR036236">
    <property type="entry name" value="Znf_C2H2_sf"/>
</dbReference>
<dbReference type="GO" id="GO:0008270">
    <property type="term" value="F:zinc ion binding"/>
    <property type="evidence" value="ECO:0007669"/>
    <property type="project" value="UniProtKB-KW"/>
</dbReference>
<protein>
    <recommendedName>
        <fullName evidence="14">C2H2-type domain-containing protein</fullName>
    </recommendedName>
</protein>
<evidence type="ECO:0000256" key="10">
    <source>
        <dbReference type="ARBA" id="ARBA00023125"/>
    </source>
</evidence>
<feature type="domain" description="C2H2-type" evidence="14">
    <location>
        <begin position="363"/>
        <end position="388"/>
    </location>
</feature>
<dbReference type="InterPro" id="IPR013087">
    <property type="entry name" value="Znf_C2H2_type"/>
</dbReference>
<evidence type="ECO:0000256" key="1">
    <source>
        <dbReference type="ARBA" id="ARBA00004123"/>
    </source>
</evidence>
<evidence type="ECO:0000256" key="13">
    <source>
        <dbReference type="PROSITE-ProRule" id="PRU00042"/>
    </source>
</evidence>
<organism evidence="15 16">
    <name type="scientific">Pocillopora damicornis</name>
    <name type="common">Cauliflower coral</name>
    <name type="synonym">Millepora damicornis</name>
    <dbReference type="NCBI Taxonomy" id="46731"/>
    <lineage>
        <taxon>Eukaryota</taxon>
        <taxon>Metazoa</taxon>
        <taxon>Cnidaria</taxon>
        <taxon>Anthozoa</taxon>
        <taxon>Hexacorallia</taxon>
        <taxon>Scleractinia</taxon>
        <taxon>Astrocoeniina</taxon>
        <taxon>Pocilloporidae</taxon>
        <taxon>Pocillopora</taxon>
    </lineage>
</organism>
<dbReference type="Proteomes" id="UP000275408">
    <property type="component" value="Unassembled WGS sequence"/>
</dbReference>
<keyword evidence="6" id="KW-0677">Repeat</keyword>
<evidence type="ECO:0000256" key="2">
    <source>
        <dbReference type="ARBA" id="ARBA00010831"/>
    </source>
</evidence>
<comment type="subcellular location">
    <subcellularLocation>
        <location evidence="1">Nucleus</location>
    </subcellularLocation>
</comment>
<evidence type="ECO:0000256" key="6">
    <source>
        <dbReference type="ARBA" id="ARBA00022737"/>
    </source>
</evidence>
<dbReference type="GO" id="GO:0005634">
    <property type="term" value="C:nucleus"/>
    <property type="evidence" value="ECO:0007669"/>
    <property type="project" value="UniProtKB-SubCell"/>
</dbReference>
<dbReference type="PROSITE" id="PS50157">
    <property type="entry name" value="ZINC_FINGER_C2H2_2"/>
    <property type="match status" value="4"/>
</dbReference>
<keyword evidence="11" id="KW-0804">Transcription</keyword>
<keyword evidence="3" id="KW-0217">Developmental protein</keyword>
<gene>
    <name evidence="15" type="ORF">pdam_00004286</name>
</gene>
<dbReference type="AlphaFoldDB" id="A0A3M6T8P0"/>
<dbReference type="SMART" id="SM00355">
    <property type="entry name" value="ZnF_C2H2"/>
    <property type="match status" value="5"/>
</dbReference>
<keyword evidence="5" id="KW-0479">Metal-binding</keyword>
<keyword evidence="9" id="KW-0805">Transcription regulation</keyword>
<sequence>MSEENDQESSKLHLKEDAQKEVHGNLQLDKCTSDLTVVSTVSEMLDQGDVTSVMTDLSAEDSVLHGSSVLNETEAIASSSDLESSPCLSDTPVSADLLSDSSVINSTVGLLQQPVVLTSSVLPCVLTHVQGTSELLAGELQERGEAQEELLMVKRDDREVLEPCVVFTTSEALQSTSASESLSSSSATDVVVTAHPSSLTYLRQIFEQDQVSPQGQIVSVLPHGITSPLSPTLPELHQCKWDNCCEHFLSLEDLVTHVNEYHIRTEASEYSCLWQGCARNGKGFNARYKMLIHMRTHTGERPHRCNHDSCGKSFSRLENLKIHTRSHTGEKPYVCPVAGCNKRYSNSSDRYKHTRTHSETKPYHCKVANCYKRYTDPSSLRKHYKTIHGKDIISEEQD</sequence>
<keyword evidence="7 13" id="KW-0863">Zinc-finger</keyword>
<dbReference type="FunFam" id="3.30.160.60:FF:000359">
    <property type="entry name" value="GLIS family zinc finger 2"/>
    <property type="match status" value="1"/>
</dbReference>
<dbReference type="PROSITE" id="PS00028">
    <property type="entry name" value="ZINC_FINGER_C2H2_1"/>
    <property type="match status" value="4"/>
</dbReference>
<comment type="caution">
    <text evidence="15">The sequence shown here is derived from an EMBL/GenBank/DDBJ whole genome shotgun (WGS) entry which is preliminary data.</text>
</comment>
<feature type="domain" description="C2H2-type" evidence="14">
    <location>
        <begin position="303"/>
        <end position="332"/>
    </location>
</feature>